<dbReference type="Gene3D" id="3.40.190.290">
    <property type="match status" value="1"/>
</dbReference>
<feature type="domain" description="HTH lysR-type" evidence="5">
    <location>
        <begin position="5"/>
        <end position="62"/>
    </location>
</feature>
<keyword evidence="3" id="KW-0238">DNA-binding</keyword>
<protein>
    <recommendedName>
        <fullName evidence="5">HTH lysR-type domain-containing protein</fullName>
    </recommendedName>
</protein>
<dbReference type="SUPFAM" id="SSF46785">
    <property type="entry name" value="Winged helix' DNA-binding domain"/>
    <property type="match status" value="1"/>
</dbReference>
<keyword evidence="2" id="KW-0805">Transcription regulation</keyword>
<dbReference type="PROSITE" id="PS50931">
    <property type="entry name" value="HTH_LYSR"/>
    <property type="match status" value="1"/>
</dbReference>
<dbReference type="Pfam" id="PF03466">
    <property type="entry name" value="LysR_substrate"/>
    <property type="match status" value="1"/>
</dbReference>
<dbReference type="InterPro" id="IPR005119">
    <property type="entry name" value="LysR_subst-bd"/>
</dbReference>
<comment type="caution">
    <text evidence="6">The sequence shown here is derived from an EMBL/GenBank/DDBJ whole genome shotgun (WGS) entry which is preliminary data.</text>
</comment>
<evidence type="ECO:0000313" key="7">
    <source>
        <dbReference type="Proteomes" id="UP000036834"/>
    </source>
</evidence>
<dbReference type="GO" id="GO:0000976">
    <property type="term" value="F:transcription cis-regulatory region binding"/>
    <property type="evidence" value="ECO:0007669"/>
    <property type="project" value="TreeGrafter"/>
</dbReference>
<dbReference type="RefSeq" id="WP_049739590.1">
    <property type="nucleotide sequence ID" value="NZ_BJON01000014.1"/>
</dbReference>
<proteinExistence type="inferred from homology"/>
<reference evidence="7" key="1">
    <citation type="submission" date="2015-07" db="EMBL/GenBank/DDBJ databases">
        <title>Genome sequencing project for genomic taxonomy and phylogenomics of Bacillus-like bacteria.</title>
        <authorList>
            <person name="Liu B."/>
            <person name="Wang J."/>
            <person name="Zhu Y."/>
            <person name="Liu G."/>
            <person name="Chen Q."/>
            <person name="Chen Z."/>
            <person name="Lan J."/>
            <person name="Che J."/>
            <person name="Ge C."/>
            <person name="Shi H."/>
            <person name="Pan Z."/>
            <person name="Liu X."/>
        </authorList>
    </citation>
    <scope>NUCLEOTIDE SEQUENCE [LARGE SCALE GENOMIC DNA]</scope>
    <source>
        <strain evidence="7">DSM 9887</strain>
    </source>
</reference>
<gene>
    <name evidence="6" type="ORF">ADS79_16945</name>
</gene>
<evidence type="ECO:0000313" key="6">
    <source>
        <dbReference type="EMBL" id="KNB70593.1"/>
    </source>
</evidence>
<dbReference type="STRING" id="54915.ADS79_16945"/>
<dbReference type="Pfam" id="PF00126">
    <property type="entry name" value="HTH_1"/>
    <property type="match status" value="1"/>
</dbReference>
<comment type="similarity">
    <text evidence="1">Belongs to the LysR transcriptional regulatory family.</text>
</comment>
<dbReference type="InterPro" id="IPR000847">
    <property type="entry name" value="LysR_HTH_N"/>
</dbReference>
<dbReference type="InterPro" id="IPR036388">
    <property type="entry name" value="WH-like_DNA-bd_sf"/>
</dbReference>
<dbReference type="PATRIC" id="fig|54915.3.peg.2450"/>
<evidence type="ECO:0000256" key="4">
    <source>
        <dbReference type="ARBA" id="ARBA00023163"/>
    </source>
</evidence>
<evidence type="ECO:0000259" key="5">
    <source>
        <dbReference type="PROSITE" id="PS50931"/>
    </source>
</evidence>
<dbReference type="SUPFAM" id="SSF53850">
    <property type="entry name" value="Periplasmic binding protein-like II"/>
    <property type="match status" value="1"/>
</dbReference>
<dbReference type="GO" id="GO:0003700">
    <property type="term" value="F:DNA-binding transcription factor activity"/>
    <property type="evidence" value="ECO:0007669"/>
    <property type="project" value="InterPro"/>
</dbReference>
<dbReference type="EMBL" id="LGIQ01000009">
    <property type="protein sequence ID" value="KNB70593.1"/>
    <property type="molecule type" value="Genomic_DNA"/>
</dbReference>
<dbReference type="PRINTS" id="PR00039">
    <property type="entry name" value="HTHLYSR"/>
</dbReference>
<dbReference type="PANTHER" id="PTHR30126">
    <property type="entry name" value="HTH-TYPE TRANSCRIPTIONAL REGULATOR"/>
    <property type="match status" value="1"/>
</dbReference>
<keyword evidence="4" id="KW-0804">Transcription</keyword>
<name>A0A0K9YPE7_9BACL</name>
<dbReference type="OrthoDB" id="9803735at2"/>
<evidence type="ECO:0000256" key="1">
    <source>
        <dbReference type="ARBA" id="ARBA00009437"/>
    </source>
</evidence>
<sequence>MELTLNLHALLLFHTVASTGSVTAAARKLNISQPAISAQIRSFERQHEVVLFEKKGRKIALTPIAQRLLQLTEKLFALEEQIRIILEDYHRHPRGKLRITGNYMATSVLIPRWASLFKQKYPEVAVKIATVNSGQALESLLQYETDVAIFGHDGLSDQRLQSLYCLELYRDTFQFVVAPSHRFANQGIAVEAVMKEPFIMREEGSTTRKRLIELCEENNVLPPAIELEFNGLNETIQAVVAGYGVSFVPSLAANRFIQAGELAEVIVPVKKTITNRIMLAAHDPSLLENYVRDFISIALNSLGQKSK</sequence>
<dbReference type="PANTHER" id="PTHR30126:SF40">
    <property type="entry name" value="HTH-TYPE TRANSCRIPTIONAL REGULATOR GLTR"/>
    <property type="match status" value="1"/>
</dbReference>
<dbReference type="CDD" id="cd05466">
    <property type="entry name" value="PBP2_LTTR_substrate"/>
    <property type="match status" value="1"/>
</dbReference>
<organism evidence="6 7">
    <name type="scientific">Brevibacillus reuszeri</name>
    <dbReference type="NCBI Taxonomy" id="54915"/>
    <lineage>
        <taxon>Bacteria</taxon>
        <taxon>Bacillati</taxon>
        <taxon>Bacillota</taxon>
        <taxon>Bacilli</taxon>
        <taxon>Bacillales</taxon>
        <taxon>Paenibacillaceae</taxon>
        <taxon>Brevibacillus</taxon>
    </lineage>
</organism>
<accession>A0A0K9YPE7</accession>
<evidence type="ECO:0000256" key="2">
    <source>
        <dbReference type="ARBA" id="ARBA00023015"/>
    </source>
</evidence>
<dbReference type="Gene3D" id="1.10.10.10">
    <property type="entry name" value="Winged helix-like DNA-binding domain superfamily/Winged helix DNA-binding domain"/>
    <property type="match status" value="1"/>
</dbReference>
<dbReference type="AlphaFoldDB" id="A0A0K9YPE7"/>
<dbReference type="InterPro" id="IPR036390">
    <property type="entry name" value="WH_DNA-bd_sf"/>
</dbReference>
<evidence type="ECO:0000256" key="3">
    <source>
        <dbReference type="ARBA" id="ARBA00023125"/>
    </source>
</evidence>
<dbReference type="Proteomes" id="UP000036834">
    <property type="component" value="Unassembled WGS sequence"/>
</dbReference>